<dbReference type="PANTHER" id="PTHR46825">
    <property type="entry name" value="D-ALANYL-D-ALANINE-CARBOXYPEPTIDASE/ENDOPEPTIDASE AMPH"/>
    <property type="match status" value="1"/>
</dbReference>
<dbReference type="InterPro" id="IPR050491">
    <property type="entry name" value="AmpC-like"/>
</dbReference>
<dbReference type="Proteomes" id="UP000304148">
    <property type="component" value="Chromosome"/>
</dbReference>
<dbReference type="EMBL" id="LS992241">
    <property type="protein sequence ID" value="SYX85311.1"/>
    <property type="molecule type" value="Genomic_DNA"/>
</dbReference>
<dbReference type="Pfam" id="PF00144">
    <property type="entry name" value="Beta-lactamase"/>
    <property type="match status" value="1"/>
</dbReference>
<evidence type="ECO:0000313" key="2">
    <source>
        <dbReference type="EMBL" id="SYX85311.1"/>
    </source>
</evidence>
<dbReference type="SUPFAM" id="SSF56601">
    <property type="entry name" value="beta-lactamase/transpeptidase-like"/>
    <property type="match status" value="1"/>
</dbReference>
<organism evidence="2 3">
    <name type="scientific">Paenibacillus alvei</name>
    <name type="common">Bacillus alvei</name>
    <dbReference type="NCBI Taxonomy" id="44250"/>
    <lineage>
        <taxon>Bacteria</taxon>
        <taxon>Bacillati</taxon>
        <taxon>Bacillota</taxon>
        <taxon>Bacilli</taxon>
        <taxon>Bacillales</taxon>
        <taxon>Paenibacillaceae</taxon>
        <taxon>Paenibacillus</taxon>
    </lineage>
</organism>
<dbReference type="InterPro" id="IPR001466">
    <property type="entry name" value="Beta-lactam-related"/>
</dbReference>
<name>A0A383RF64_PAEAL</name>
<feature type="domain" description="SLH" evidence="1">
    <location>
        <begin position="544"/>
        <end position="607"/>
    </location>
</feature>
<evidence type="ECO:0000313" key="3">
    <source>
        <dbReference type="Proteomes" id="UP000304148"/>
    </source>
</evidence>
<dbReference type="RefSeq" id="WP_138187009.1">
    <property type="nucleotide sequence ID" value="NZ_LS992241.1"/>
</dbReference>
<dbReference type="Pfam" id="PF00395">
    <property type="entry name" value="SLH"/>
    <property type="match status" value="2"/>
</dbReference>
<accession>A0A383RF64</accession>
<dbReference type="Gene3D" id="3.40.710.10">
    <property type="entry name" value="DD-peptidase/beta-lactamase superfamily"/>
    <property type="match status" value="1"/>
</dbReference>
<gene>
    <name evidence="2" type="ORF">PBLR_13733</name>
</gene>
<dbReference type="InterPro" id="IPR012338">
    <property type="entry name" value="Beta-lactam/transpept-like"/>
</dbReference>
<dbReference type="AlphaFoldDB" id="A0A383RF64"/>
<dbReference type="PROSITE" id="PS51272">
    <property type="entry name" value="SLH"/>
    <property type="match status" value="2"/>
</dbReference>
<proteinExistence type="predicted"/>
<dbReference type="PANTHER" id="PTHR46825:SF9">
    <property type="entry name" value="BETA-LACTAMASE-RELATED DOMAIN-CONTAINING PROTEIN"/>
    <property type="match status" value="1"/>
</dbReference>
<protein>
    <recommendedName>
        <fullName evidence="1">SLH domain-containing protein</fullName>
    </recommendedName>
</protein>
<dbReference type="InterPro" id="IPR001119">
    <property type="entry name" value="SLH_dom"/>
</dbReference>
<sequence length="668" mass="74573">MNMFSKRVTAIALTFTVVTGLLSGTGTLSKVSATAPVNIGPQDPKEVEQFADEFFSRPEIKDSMAGAAFVVVKGDKVLLKKGYGYADVDKKLPIDPDRTVFRVASISKVITATAVMQLAEQGKIDLNKDVSAYMGDINIPNKTGTPLTTKHLMTNSTGFEFGDGSELSTDDLTREVSIKQYVSDNTPTVIRKPGQYYRYDNLGFTIQGYIVEQVSKQPFGSYVQEHIFKPLGMTNSDFRLTSAITKHLAVPYNVMGEAIPTYATVPTELPGGGMLSTGSDMANFMLAHLNGGKLGDATIIKKETAAEMHKPQLAIHEKLPNMAYGFEYANQQLYNGRYMIEKAGDMAGYHSNMWLIPNEKVGFFVTVNKDVEFRKQLLEAFMDHYYPKKDGAQAPHEQATQSLDKFEGMYSDLRNRMWTSRVHAKNGKLIVKDPLGEHVLREIEPLLFQDEQGVKAAFKLNGSGDVQALYYDQKSDSWAEKLSPAQHYQDVNDDHPYASYIYHLRQLKVIDDKSGDNRFQPAQAITREQFIGWFIRWAGVSPSKSKPAFIDISDSAFAKEIQAAYELGVIQKPESGKFRPKELLTRQEAATIIWRMAFNHIGTEPKQARLSGPTDTWALEGVQFVIAKQLFGPEVVQGKDEAFDYRSKQPMLKQEAAAMLSKFADNLL</sequence>
<feature type="domain" description="SLH" evidence="1">
    <location>
        <begin position="484"/>
        <end position="543"/>
    </location>
</feature>
<evidence type="ECO:0000259" key="1">
    <source>
        <dbReference type="PROSITE" id="PS51272"/>
    </source>
</evidence>
<reference evidence="3" key="1">
    <citation type="submission" date="2018-08" db="EMBL/GenBank/DDBJ databases">
        <authorList>
            <person name="Chevrot R."/>
        </authorList>
    </citation>
    <scope>NUCLEOTIDE SEQUENCE [LARGE SCALE GENOMIC DNA]</scope>
</reference>